<feature type="domain" description="Pseudouridine synthase I TruA alpha/beta" evidence="8">
    <location>
        <begin position="145"/>
        <end position="246"/>
    </location>
</feature>
<dbReference type="HAMAP" id="MF_00171">
    <property type="entry name" value="TruA"/>
    <property type="match status" value="1"/>
</dbReference>
<keyword evidence="3 4" id="KW-0413">Isomerase</keyword>
<sequence length="246" mass="27474">MPRFALIIEYDGGPFVGWQRQENGVSIQQRLEEAVAALESGARRVVHGAGRTDAGVHALGQVAHVDLTRDWRADRLRDAINAHLRPDPIAVLEARGVAEGFEARFSAVRRHYRYIIDNRRAPLTLQRGRMWHVKRPLDAAAMHAAAQLLVGRHDFTTFRSTECQAESPIRTLERLDVRREGSLIEITTSARSFLHNQVRSLAGSLEHVGSGRWSAADLRAALEARERARCGQVAPPHGLYLVAVDY</sequence>
<dbReference type="Gene3D" id="3.30.70.580">
    <property type="entry name" value="Pseudouridine synthase I, catalytic domain, N-terminal subdomain"/>
    <property type="match status" value="1"/>
</dbReference>
<evidence type="ECO:0000259" key="8">
    <source>
        <dbReference type="Pfam" id="PF01416"/>
    </source>
</evidence>
<dbReference type="InterPro" id="IPR020094">
    <property type="entry name" value="TruA/RsuA/RluB/E/F_N"/>
</dbReference>
<dbReference type="GO" id="GO:0031119">
    <property type="term" value="P:tRNA pseudouridine synthesis"/>
    <property type="evidence" value="ECO:0007669"/>
    <property type="project" value="UniProtKB-UniRule"/>
</dbReference>
<proteinExistence type="inferred from homology"/>
<evidence type="ECO:0000256" key="1">
    <source>
        <dbReference type="ARBA" id="ARBA00009375"/>
    </source>
</evidence>
<dbReference type="FunFam" id="3.30.70.580:FF:000001">
    <property type="entry name" value="tRNA pseudouridine synthase A"/>
    <property type="match status" value="1"/>
</dbReference>
<accession>A0A2D2D457</accession>
<dbReference type="PANTHER" id="PTHR11142:SF0">
    <property type="entry name" value="TRNA PSEUDOURIDINE SYNTHASE-LIKE 1"/>
    <property type="match status" value="1"/>
</dbReference>
<dbReference type="InterPro" id="IPR020095">
    <property type="entry name" value="PsdUridine_synth_TruA_C"/>
</dbReference>
<comment type="subunit">
    <text evidence="4">Homodimer.</text>
</comment>
<gene>
    <name evidence="4" type="primary">truA</name>
    <name evidence="9" type="ORF">CQW49_19170</name>
</gene>
<evidence type="ECO:0000313" key="9">
    <source>
        <dbReference type="EMBL" id="ATQ69767.1"/>
    </source>
</evidence>
<dbReference type="EMBL" id="CP023737">
    <property type="protein sequence ID" value="ATQ69767.1"/>
    <property type="molecule type" value="Genomic_DNA"/>
</dbReference>
<evidence type="ECO:0000256" key="6">
    <source>
        <dbReference type="PIRSR" id="PIRSR001430-2"/>
    </source>
</evidence>
<dbReference type="GO" id="GO:0160147">
    <property type="term" value="F:tRNA pseudouridine(38-40) synthase activity"/>
    <property type="evidence" value="ECO:0007669"/>
    <property type="project" value="UniProtKB-EC"/>
</dbReference>
<dbReference type="NCBIfam" id="TIGR00071">
    <property type="entry name" value="hisT_truA"/>
    <property type="match status" value="1"/>
</dbReference>
<name>A0A2D2D457_METT3</name>
<dbReference type="InterPro" id="IPR001406">
    <property type="entry name" value="PsdUridine_synth_TruA"/>
</dbReference>
<dbReference type="PIRSF" id="PIRSF001430">
    <property type="entry name" value="tRNA_psdUrid_synth"/>
    <property type="match status" value="1"/>
</dbReference>
<evidence type="ECO:0000256" key="7">
    <source>
        <dbReference type="RuleBase" id="RU003792"/>
    </source>
</evidence>
<dbReference type="EC" id="5.4.99.12" evidence="4"/>
<dbReference type="InterPro" id="IPR020097">
    <property type="entry name" value="PsdUridine_synth_TruA_a/b_dom"/>
</dbReference>
<dbReference type="AlphaFoldDB" id="A0A2D2D457"/>
<organism evidence="9 10">
    <name type="scientific">Methylosinus trichosporium (strain ATCC 35070 / NCIMB 11131 / UNIQEM 75 / OB3b)</name>
    <dbReference type="NCBI Taxonomy" id="595536"/>
    <lineage>
        <taxon>Bacteria</taxon>
        <taxon>Pseudomonadati</taxon>
        <taxon>Pseudomonadota</taxon>
        <taxon>Alphaproteobacteria</taxon>
        <taxon>Hyphomicrobiales</taxon>
        <taxon>Methylocystaceae</taxon>
        <taxon>Methylosinus</taxon>
    </lineage>
</organism>
<comment type="caution">
    <text evidence="4">Lacks conserved residue(s) required for the propagation of feature annotation.</text>
</comment>
<dbReference type="GO" id="GO:0003723">
    <property type="term" value="F:RNA binding"/>
    <property type="evidence" value="ECO:0007669"/>
    <property type="project" value="InterPro"/>
</dbReference>
<feature type="binding site" evidence="4 6">
    <location>
        <position position="112"/>
    </location>
    <ligand>
        <name>substrate</name>
    </ligand>
</feature>
<protein>
    <recommendedName>
        <fullName evidence="4">tRNA pseudouridine synthase A</fullName>
        <ecNumber evidence="4">5.4.99.12</ecNumber>
    </recommendedName>
    <alternativeName>
        <fullName evidence="4">tRNA pseudouridine(38-40) synthase</fullName>
    </alternativeName>
    <alternativeName>
        <fullName evidence="4">tRNA pseudouridylate synthase I</fullName>
    </alternativeName>
    <alternativeName>
        <fullName evidence="4">tRNA-uridine isomerase I</fullName>
    </alternativeName>
</protein>
<keyword evidence="10" id="KW-1185">Reference proteome</keyword>
<feature type="active site" description="Nucleophile" evidence="4 5">
    <location>
        <position position="53"/>
    </location>
</feature>
<dbReference type="Proteomes" id="UP000230709">
    <property type="component" value="Chromosome"/>
</dbReference>
<feature type="domain" description="Pseudouridine synthase I TruA alpha/beta" evidence="8">
    <location>
        <begin position="7"/>
        <end position="105"/>
    </location>
</feature>
<dbReference type="CDD" id="cd02570">
    <property type="entry name" value="PseudoU_synth_EcTruA"/>
    <property type="match status" value="1"/>
</dbReference>
<reference evidence="10" key="1">
    <citation type="submission" date="2017-10" db="EMBL/GenBank/DDBJ databases">
        <title>Completed PacBio SMRT sequence of Methylosinus trichosporium OB3b reveals presence of a third large plasmid.</title>
        <authorList>
            <person name="Charles T.C."/>
            <person name="Lynch M.D.J."/>
            <person name="Heil J.R."/>
            <person name="Cheng J."/>
        </authorList>
    </citation>
    <scope>NUCLEOTIDE SEQUENCE [LARGE SCALE GENOMIC DNA]</scope>
    <source>
        <strain evidence="10">OB3b</strain>
    </source>
</reference>
<comment type="function">
    <text evidence="4">Formation of pseudouridine at positions 38, 39 and 40 in the anticodon stem and loop of transfer RNAs.</text>
</comment>
<dbReference type="STRING" id="595536.GCA_000178815_01357"/>
<dbReference type="KEGG" id="mtw:CQW49_19170"/>
<evidence type="ECO:0000256" key="5">
    <source>
        <dbReference type="PIRSR" id="PIRSR001430-1"/>
    </source>
</evidence>
<comment type="catalytic activity">
    <reaction evidence="4 7">
        <text>uridine(38/39/40) in tRNA = pseudouridine(38/39/40) in tRNA</text>
        <dbReference type="Rhea" id="RHEA:22376"/>
        <dbReference type="Rhea" id="RHEA-COMP:10085"/>
        <dbReference type="Rhea" id="RHEA-COMP:10087"/>
        <dbReference type="ChEBI" id="CHEBI:65314"/>
        <dbReference type="ChEBI" id="CHEBI:65315"/>
        <dbReference type="EC" id="5.4.99.12"/>
    </reaction>
</comment>
<dbReference type="InterPro" id="IPR020103">
    <property type="entry name" value="PsdUridine_synth_cat_dom_sf"/>
</dbReference>
<evidence type="ECO:0000313" key="10">
    <source>
        <dbReference type="Proteomes" id="UP000230709"/>
    </source>
</evidence>
<dbReference type="Gene3D" id="3.30.70.660">
    <property type="entry name" value="Pseudouridine synthase I, catalytic domain, C-terminal subdomain"/>
    <property type="match status" value="1"/>
</dbReference>
<keyword evidence="2 4" id="KW-0819">tRNA processing</keyword>
<dbReference type="PANTHER" id="PTHR11142">
    <property type="entry name" value="PSEUDOURIDYLATE SYNTHASE"/>
    <property type="match status" value="1"/>
</dbReference>
<evidence type="ECO:0000256" key="3">
    <source>
        <dbReference type="ARBA" id="ARBA00023235"/>
    </source>
</evidence>
<evidence type="ECO:0000256" key="4">
    <source>
        <dbReference type="HAMAP-Rule" id="MF_00171"/>
    </source>
</evidence>
<evidence type="ECO:0000256" key="2">
    <source>
        <dbReference type="ARBA" id="ARBA00022694"/>
    </source>
</evidence>
<dbReference type="SUPFAM" id="SSF55120">
    <property type="entry name" value="Pseudouridine synthase"/>
    <property type="match status" value="1"/>
</dbReference>
<comment type="similarity">
    <text evidence="1 4 7">Belongs to the tRNA pseudouridine synthase TruA family.</text>
</comment>
<dbReference type="Pfam" id="PF01416">
    <property type="entry name" value="PseudoU_synth_1"/>
    <property type="match status" value="2"/>
</dbReference>
<dbReference type="RefSeq" id="WP_003612577.1">
    <property type="nucleotide sequence ID" value="NZ_ADVE02000001.1"/>
</dbReference>